<dbReference type="Proteomes" id="UP000269143">
    <property type="component" value="Segment"/>
</dbReference>
<evidence type="ECO:0000313" key="2">
    <source>
        <dbReference type="EMBL" id="AYJ73233.1"/>
    </source>
</evidence>
<reference evidence="3" key="1">
    <citation type="submission" date="2018-09" db="EMBL/GenBank/DDBJ databases">
        <title>Complete genome of Proteus mirabilis phage Stubb.</title>
        <authorList>
            <person name="Bourgeois T.A."/>
            <person name="Lessor L."/>
            <person name="O'Leary C.J."/>
            <person name="Liu M."/>
        </authorList>
    </citation>
    <scope>NUCLEOTIDE SEQUENCE [LARGE SCALE GENOMIC DNA]</scope>
</reference>
<proteinExistence type="predicted"/>
<name>A0A3B8DJ47_9CAUD</name>
<organism evidence="2 3">
    <name type="scientific">Proteus phage Stubb</name>
    <dbReference type="NCBI Taxonomy" id="2315597"/>
    <lineage>
        <taxon>Viruses</taxon>
        <taxon>Duplodnaviria</taxon>
        <taxon>Heunggongvirae</taxon>
        <taxon>Uroviricota</taxon>
        <taxon>Caudoviricetes</taxon>
        <taxon>Demerecviridae</taxon>
        <taxon>Novosibvirus</taxon>
        <taxon>Novosibvirus stubb</taxon>
    </lineage>
</organism>
<protein>
    <submittedName>
        <fullName evidence="2">Uncharacterized protein</fullName>
    </submittedName>
</protein>
<evidence type="ECO:0000313" key="3">
    <source>
        <dbReference type="Proteomes" id="UP000269143"/>
    </source>
</evidence>
<evidence type="ECO:0000256" key="1">
    <source>
        <dbReference type="SAM" id="Coils"/>
    </source>
</evidence>
<keyword evidence="1" id="KW-0175">Coiled coil</keyword>
<accession>A0A3B8DJ47</accession>
<gene>
    <name evidence="2" type="ORF">CPT_Stubb_117</name>
</gene>
<sequence>MYTIEEVNGRIDELEQEIKALKTKARNMRLACPHDKSEQLRIATYLESGSNRLRARFYVQCLDCGHEAVFYDICELVEDRPDLANRAVDLLKSHLADRG</sequence>
<dbReference type="EMBL" id="MH830339">
    <property type="protein sequence ID" value="AYJ73233.1"/>
    <property type="molecule type" value="Genomic_DNA"/>
</dbReference>
<keyword evidence="3" id="KW-1185">Reference proteome</keyword>
<feature type="coiled-coil region" evidence="1">
    <location>
        <begin position="4"/>
        <end position="31"/>
    </location>
</feature>